<dbReference type="Proteomes" id="UP000252255">
    <property type="component" value="Unassembled WGS sequence"/>
</dbReference>
<evidence type="ECO:0000313" key="2">
    <source>
        <dbReference type="Proteomes" id="UP000252255"/>
    </source>
</evidence>
<gene>
    <name evidence="1" type="ORF">TH30_15565</name>
</gene>
<dbReference type="EMBL" id="JPWI01000010">
    <property type="protein sequence ID" value="RCK44265.1"/>
    <property type="molecule type" value="Genomic_DNA"/>
</dbReference>
<evidence type="ECO:0008006" key="3">
    <source>
        <dbReference type="Google" id="ProtNLM"/>
    </source>
</evidence>
<organism evidence="1 2">
    <name type="scientific">Thalassospira profundimaris</name>
    <dbReference type="NCBI Taxonomy" id="502049"/>
    <lineage>
        <taxon>Bacteria</taxon>
        <taxon>Pseudomonadati</taxon>
        <taxon>Pseudomonadota</taxon>
        <taxon>Alphaproteobacteria</taxon>
        <taxon>Rhodospirillales</taxon>
        <taxon>Thalassospiraceae</taxon>
        <taxon>Thalassospira</taxon>
    </lineage>
</organism>
<dbReference type="AlphaFoldDB" id="A0A367WS23"/>
<name>A0A367WS23_9PROT</name>
<dbReference type="InterPro" id="IPR011009">
    <property type="entry name" value="Kinase-like_dom_sf"/>
</dbReference>
<dbReference type="SUPFAM" id="SSF56112">
    <property type="entry name" value="Protein kinase-like (PK-like)"/>
    <property type="match status" value="1"/>
</dbReference>
<dbReference type="RefSeq" id="WP_114098930.1">
    <property type="nucleotide sequence ID" value="NZ_JPWI01000010.1"/>
</dbReference>
<protein>
    <recommendedName>
        <fullName evidence="3">Serine/threonine protein phosphatase</fullName>
    </recommendedName>
</protein>
<reference evidence="1 2" key="1">
    <citation type="submission" date="2014-07" db="EMBL/GenBank/DDBJ databases">
        <title>Draft genome sequence of Thalassospira profundimaris PR54-5.</title>
        <authorList>
            <person name="Lai Q."/>
            <person name="Shao Z."/>
        </authorList>
    </citation>
    <scope>NUCLEOTIDE SEQUENCE [LARGE SCALE GENOMIC DNA]</scope>
    <source>
        <strain evidence="1 2">PR54-5</strain>
    </source>
</reference>
<accession>A0A367WS23</accession>
<comment type="caution">
    <text evidence="1">The sequence shown here is derived from an EMBL/GenBank/DDBJ whole genome shotgun (WGS) entry which is preliminary data.</text>
</comment>
<evidence type="ECO:0000313" key="1">
    <source>
        <dbReference type="EMBL" id="RCK44265.1"/>
    </source>
</evidence>
<proteinExistence type="predicted"/>
<sequence length="266" mass="29537">MNEQLHALVEHTIAQGVGARVFPLSWNGRRIWVKQAVPAKQKVWHRLQRFLANITGIPLLRPTVSPGGKAGLDSEAATLRNLAAKGILVPDLIDEGASWIAIGDNGGILKSFIEDEVRAGHDDKVKSYITAAAKALAQLHMAGVSHGAPLLRNMTIREDGEIGFIDFEEDPNARMPVADAQARDVLLFVFSIQREFKKRPELLRAGWSAYVTAAGEDAAQLVPLRKVIRLLRPVYLILRPFRRWLGTDALNGLLAYRTLRKSLYRN</sequence>
<dbReference type="OrthoDB" id="8028712at2"/>